<gene>
    <name evidence="3" type="ORF">AMSG_06190</name>
</gene>
<feature type="coiled-coil region" evidence="1">
    <location>
        <begin position="283"/>
        <end position="366"/>
    </location>
</feature>
<feature type="coiled-coil region" evidence="1">
    <location>
        <begin position="195"/>
        <end position="243"/>
    </location>
</feature>
<protein>
    <submittedName>
        <fullName evidence="3">Uncharacterized protein</fullName>
    </submittedName>
</protein>
<reference evidence="3 4" key="1">
    <citation type="submission" date="2010-05" db="EMBL/GenBank/DDBJ databases">
        <title>The Genome Sequence of Thecamonas trahens ATCC 50062.</title>
        <authorList>
            <consortium name="The Broad Institute Genome Sequencing Platform"/>
            <person name="Russ C."/>
            <person name="Cuomo C."/>
            <person name="Shea T."/>
            <person name="Young S.K."/>
            <person name="Zeng Q."/>
            <person name="Koehrsen M."/>
            <person name="Haas B."/>
            <person name="Borodovsky M."/>
            <person name="Guigo R."/>
            <person name="Alvarado L."/>
            <person name="Berlin A."/>
            <person name="Bochicchio J."/>
            <person name="Borenstein D."/>
            <person name="Chapman S."/>
            <person name="Chen Z."/>
            <person name="Freedman E."/>
            <person name="Gellesch M."/>
            <person name="Goldberg J."/>
            <person name="Griggs A."/>
            <person name="Gujja S."/>
            <person name="Heilman E."/>
            <person name="Heiman D."/>
            <person name="Hepburn T."/>
            <person name="Howarth C."/>
            <person name="Jen D."/>
            <person name="Larson L."/>
            <person name="Mehta T."/>
            <person name="Park D."/>
            <person name="Pearson M."/>
            <person name="Roberts A."/>
            <person name="Saif S."/>
            <person name="Shenoy N."/>
            <person name="Sisk P."/>
            <person name="Stolte C."/>
            <person name="Sykes S."/>
            <person name="Thomson T."/>
            <person name="Walk T."/>
            <person name="White J."/>
            <person name="Yandava C."/>
            <person name="Burger G."/>
            <person name="Gray M.W."/>
            <person name="Holland P.W.H."/>
            <person name="King N."/>
            <person name="Lang F.B.F."/>
            <person name="Roger A.J."/>
            <person name="Ruiz-Trillo I."/>
            <person name="Lander E."/>
            <person name="Nusbaum C."/>
        </authorList>
    </citation>
    <scope>NUCLEOTIDE SEQUENCE [LARGE SCALE GENOMIC DNA]</scope>
    <source>
        <strain evidence="3 4">ATCC 50062</strain>
    </source>
</reference>
<dbReference type="Proteomes" id="UP000054408">
    <property type="component" value="Unassembled WGS sequence"/>
</dbReference>
<name>A0A0L0DEZ9_THETB</name>
<evidence type="ECO:0000313" key="4">
    <source>
        <dbReference type="Proteomes" id="UP000054408"/>
    </source>
</evidence>
<dbReference type="AlphaFoldDB" id="A0A0L0DEZ9"/>
<accession>A0A0L0DEZ9</accession>
<organism evidence="3 4">
    <name type="scientific">Thecamonas trahens ATCC 50062</name>
    <dbReference type="NCBI Taxonomy" id="461836"/>
    <lineage>
        <taxon>Eukaryota</taxon>
        <taxon>Apusozoa</taxon>
        <taxon>Apusomonadida</taxon>
        <taxon>Apusomonadidae</taxon>
        <taxon>Thecamonas</taxon>
    </lineage>
</organism>
<keyword evidence="1" id="KW-0175">Coiled coil</keyword>
<keyword evidence="4" id="KW-1185">Reference proteome</keyword>
<evidence type="ECO:0000256" key="2">
    <source>
        <dbReference type="SAM" id="MobiDB-lite"/>
    </source>
</evidence>
<dbReference type="SUPFAM" id="SSF57997">
    <property type="entry name" value="Tropomyosin"/>
    <property type="match status" value="1"/>
</dbReference>
<dbReference type="RefSeq" id="XP_013757375.1">
    <property type="nucleotide sequence ID" value="XM_013901921.1"/>
</dbReference>
<proteinExistence type="predicted"/>
<evidence type="ECO:0000313" key="3">
    <source>
        <dbReference type="EMBL" id="KNC49893.1"/>
    </source>
</evidence>
<evidence type="ECO:0000256" key="1">
    <source>
        <dbReference type="SAM" id="Coils"/>
    </source>
</evidence>
<feature type="region of interest" description="Disordered" evidence="2">
    <location>
        <begin position="27"/>
        <end position="47"/>
    </location>
</feature>
<sequence length="454" mass="49447">MSRAAEYKRQADAILARALLRQNQSLRSHPLARLSPGPDENTPPVLSPRSAAAVAAATANADSLAGLRLKLHTLCAQLKVASATGALRAPPSPIGQELHRSASGRSLHNDLHALVDTALAHLDGVLALRMMRSPTPPPPPPPPVVFDASAQTDHCRVAHAAAQTSAAVAPEDELALSQAALETLQASASENERYVTRLSEVVAELEAQLESLETSEAQLRGQVASAEARAERAEHNCAALQTQVASSSRSDSMAQEQMAGLRRTYEQRVGVLEKTCNEQSARILELESHLTTALNNIDQLSVELCEHKEVLVKFRTDRNALRAALRDARIQLRDYEEAPAHDPERMAKLEARIISLRDKHRLTKDKLRSLIDENKALCKDNPERAEVFRAMRDLILVYQSTLGSASFACHACSRVRGMIAWDNFPKAAQDFEAAVVAEQCDFCQSPLFVPDSAS</sequence>
<dbReference type="EMBL" id="GL349458">
    <property type="protein sequence ID" value="KNC49893.1"/>
    <property type="molecule type" value="Genomic_DNA"/>
</dbReference>
<dbReference type="GeneID" id="25565416"/>